<comment type="caution">
    <text evidence="1">The sequence shown here is derived from an EMBL/GenBank/DDBJ whole genome shotgun (WGS) entry which is preliminary data.</text>
</comment>
<dbReference type="InterPro" id="IPR011335">
    <property type="entry name" value="Restrct_endonuc-II-like"/>
</dbReference>
<dbReference type="InterPro" id="IPR018679">
    <property type="entry name" value="DUF2161"/>
</dbReference>
<protein>
    <submittedName>
        <fullName evidence="1">Uncharacterized protein</fullName>
    </submittedName>
</protein>
<dbReference type="Pfam" id="PF09929">
    <property type="entry name" value="DUF2161"/>
    <property type="match status" value="1"/>
</dbReference>
<dbReference type="AlphaFoldDB" id="A0A520S3M8"/>
<evidence type="ECO:0000313" key="2">
    <source>
        <dbReference type="Proteomes" id="UP000316199"/>
    </source>
</evidence>
<proteinExistence type="predicted"/>
<name>A0A520S3M8_9GAMM</name>
<evidence type="ECO:0000313" key="1">
    <source>
        <dbReference type="EMBL" id="RZO77082.1"/>
    </source>
</evidence>
<dbReference type="Proteomes" id="UP000316199">
    <property type="component" value="Unassembled WGS sequence"/>
</dbReference>
<sequence length="230" mass="25950">MRETDLFEPVSLYLRDNGYSVNAEVEDCDVVATKNDDLIIIELKTSANLKLLIQATQRQAIVDSVYVAIPEPKNKRRFKDIQNLLKRLEIGLLIISEGILGVRVLKVLDPLPSVKRINSKKKYAIIKEISGRSKNYNIGGSAHVKLITAYRERAIYIATCLQELGPSSPKLLRDIGGGAKTQAILSNNYYGWFQKLSRGVYNITHEGNEELKLYPELSKQSKKVLVEQFT</sequence>
<reference evidence="1 2" key="1">
    <citation type="submission" date="2019-02" db="EMBL/GenBank/DDBJ databases">
        <title>Prokaryotic population dynamics and viral predation in marine succession experiment using metagenomics: the confinement effect.</title>
        <authorList>
            <person name="Haro-Moreno J.M."/>
            <person name="Rodriguez-Valera F."/>
            <person name="Lopez-Perez M."/>
        </authorList>
    </citation>
    <scope>NUCLEOTIDE SEQUENCE [LARGE SCALE GENOMIC DNA]</scope>
    <source>
        <strain evidence="1">MED-G157</strain>
    </source>
</reference>
<accession>A0A520S3M8</accession>
<dbReference type="SUPFAM" id="SSF52980">
    <property type="entry name" value="Restriction endonuclease-like"/>
    <property type="match status" value="1"/>
</dbReference>
<organism evidence="1 2">
    <name type="scientific">OM182 bacterium</name>
    <dbReference type="NCBI Taxonomy" id="2510334"/>
    <lineage>
        <taxon>Bacteria</taxon>
        <taxon>Pseudomonadati</taxon>
        <taxon>Pseudomonadota</taxon>
        <taxon>Gammaproteobacteria</taxon>
        <taxon>OMG group</taxon>
        <taxon>OM182 clade</taxon>
    </lineage>
</organism>
<gene>
    <name evidence="1" type="ORF">EVA68_02400</name>
</gene>
<dbReference type="EMBL" id="SHAG01000005">
    <property type="protein sequence ID" value="RZO77082.1"/>
    <property type="molecule type" value="Genomic_DNA"/>
</dbReference>